<evidence type="ECO:0000256" key="5">
    <source>
        <dbReference type="ARBA" id="ARBA00022692"/>
    </source>
</evidence>
<evidence type="ECO:0000256" key="3">
    <source>
        <dbReference type="ARBA" id="ARBA00022475"/>
    </source>
</evidence>
<protein>
    <submittedName>
        <fullName evidence="13">Cytochrome c biogenesis factor</fullName>
    </submittedName>
</protein>
<sequence length="657" mass="72981">MAEAGYFSIVLALVLSIYGMLAFLISIRTKNQALMGSAKGAVLAVAILSSAASLILVFFLVSGDYSIQYVYEYTSRDLPVFYRFSAWWAGNSGSLLLWLFLLSWYTVIVAYSRKGKLLAPYASGILLFNSAFFLFILAFLTNPFVRVSGWHPGDVVSAGAGMNPMLQNPGMVIHPITTYLGYVGFAIPFAYGMAALITKDSGDEWIKITRRWTVIAWLFLSLGNLAGAQWAYMELGWGGYWGWDPVENASLLPWLTGTAFLHSVMIQERKDMLKVWNVALVSITYVLTLFGTFLVRSGIITSVHAFGSSELGLYFLVFTVLMLAFGIILIVKRSAFLTQGQSFEAFLSKESSFLLNNLVLVGIAFAVLLGTTFPIISEAVQGVKVSVGAPFFNTVSAPLGLALFILMGICPLIAWREATLKGLFDNFLVPIVLTAFAVLDLFLLGIRNPYALAGFGTALFCISTIFLEIILGTRVRQRLTGESFLRSIGKLFLRNRRRYGGYIIHLGMVLMLLGVTGSHTYNVDLTKTVRPGETLQIGSYILKYNYLSEKDLGNLRLAVYASFSVYDRYNGRLLGVVEPQKVYYPTSNQPSTEVGLRSTLKEDLYIVLADWQKDGTATFKVFVNPLVAWLWIGGYVLIFGTIFALWPSLRMRERRQK</sequence>
<evidence type="ECO:0000256" key="10">
    <source>
        <dbReference type="SAM" id="Phobius"/>
    </source>
</evidence>
<evidence type="ECO:0000256" key="9">
    <source>
        <dbReference type="ARBA" id="ARBA00037230"/>
    </source>
</evidence>
<keyword evidence="5 10" id="KW-0812">Transmembrane</keyword>
<feature type="transmembrane region" description="Helical" evidence="10">
    <location>
        <begin position="40"/>
        <end position="61"/>
    </location>
</feature>
<evidence type="ECO:0000256" key="4">
    <source>
        <dbReference type="ARBA" id="ARBA00022519"/>
    </source>
</evidence>
<feature type="transmembrane region" description="Helical" evidence="10">
    <location>
        <begin position="6"/>
        <end position="28"/>
    </location>
</feature>
<dbReference type="KEGG" id="dor:Desor_0544"/>
<dbReference type="InterPro" id="IPR003568">
    <property type="entry name" value="Cyt_c_biogenesis_CcmF"/>
</dbReference>
<reference evidence="13 14" key="2">
    <citation type="journal article" date="2012" name="J. Bacteriol.">
        <title>Complete genome sequences of Desulfosporosinus orientis DSM765T, Desulfosporosinus youngiae DSM17734T, Desulfosporosinus meridiei DSM13257T, and Desulfosporosinus acidiphilus DSM22704T.</title>
        <authorList>
            <person name="Pester M."/>
            <person name="Brambilla E."/>
            <person name="Alazard D."/>
            <person name="Rattei T."/>
            <person name="Weinmaier T."/>
            <person name="Han J."/>
            <person name="Lucas S."/>
            <person name="Lapidus A."/>
            <person name="Cheng J.F."/>
            <person name="Goodwin L."/>
            <person name="Pitluck S."/>
            <person name="Peters L."/>
            <person name="Ovchinnikova G."/>
            <person name="Teshima H."/>
            <person name="Detter J.C."/>
            <person name="Han C.S."/>
            <person name="Tapia R."/>
            <person name="Land M.L."/>
            <person name="Hauser L."/>
            <person name="Kyrpides N.C."/>
            <person name="Ivanova N.N."/>
            <person name="Pagani I."/>
            <person name="Huntmann M."/>
            <person name="Wei C.L."/>
            <person name="Davenport K.W."/>
            <person name="Daligault H."/>
            <person name="Chain P.S."/>
            <person name="Chen A."/>
            <person name="Mavromatis K."/>
            <person name="Markowitz V."/>
            <person name="Szeto E."/>
            <person name="Mikhailova N."/>
            <person name="Pati A."/>
            <person name="Wagner M."/>
            <person name="Woyke T."/>
            <person name="Ollivier B."/>
            <person name="Klenk H.P."/>
            <person name="Spring S."/>
            <person name="Loy A."/>
        </authorList>
    </citation>
    <scope>NUCLEOTIDE SEQUENCE [LARGE SCALE GENOMIC DNA]</scope>
    <source>
        <strain evidence="14">ATCC 19365 / DSM 765 / NCIMB 8382 / VKM B-1628</strain>
    </source>
</reference>
<evidence type="ECO:0000259" key="11">
    <source>
        <dbReference type="Pfam" id="PF01578"/>
    </source>
</evidence>
<evidence type="ECO:0000313" key="14">
    <source>
        <dbReference type="Proteomes" id="UP000006346"/>
    </source>
</evidence>
<evidence type="ECO:0000259" key="12">
    <source>
        <dbReference type="Pfam" id="PF16327"/>
    </source>
</evidence>
<dbReference type="PANTHER" id="PTHR43653:SF1">
    <property type="entry name" value="CYTOCHROME C-TYPE BIOGENESIS PROTEIN CCMF"/>
    <property type="match status" value="1"/>
</dbReference>
<dbReference type="OrthoDB" id="9761451at2"/>
<dbReference type="AlphaFoldDB" id="G7WCC3"/>
<dbReference type="RefSeq" id="WP_014183070.1">
    <property type="nucleotide sequence ID" value="NC_016584.1"/>
</dbReference>
<dbReference type="GO" id="GO:0017004">
    <property type="term" value="P:cytochrome complex assembly"/>
    <property type="evidence" value="ECO:0007669"/>
    <property type="project" value="UniProtKB-KW"/>
</dbReference>
<accession>G7WCC3</accession>
<feature type="transmembrane region" description="Helical" evidence="10">
    <location>
        <begin position="396"/>
        <end position="415"/>
    </location>
</feature>
<feature type="transmembrane region" description="Helical" evidence="10">
    <location>
        <begin position="212"/>
        <end position="231"/>
    </location>
</feature>
<comment type="function">
    <text evidence="9">Required for the biogenesis of c-type cytochromes. Possible subunit of a heme lyase.</text>
</comment>
<reference evidence="14" key="1">
    <citation type="submission" date="2011-11" db="EMBL/GenBank/DDBJ databases">
        <title>Complete sequence of Desulfosporosinus orientis DSM 765.</title>
        <authorList>
            <person name="Lucas S."/>
            <person name="Han J."/>
            <person name="Lapidus A."/>
            <person name="Cheng J.-F."/>
            <person name="Goodwin L."/>
            <person name="Pitluck S."/>
            <person name="Peters L."/>
            <person name="Ovchinnikova G."/>
            <person name="Teshima H."/>
            <person name="Detter J.C."/>
            <person name="Han C."/>
            <person name="Tapia R."/>
            <person name="Land M."/>
            <person name="Hauser L."/>
            <person name="Kyrpides N."/>
            <person name="Ivanova N."/>
            <person name="Pagani I."/>
            <person name="Pester M."/>
            <person name="Spring S."/>
            <person name="Ollivier B."/>
            <person name="Rattei T."/>
            <person name="Klenk H.-P."/>
            <person name="Wagner M."/>
            <person name="Loy A."/>
            <person name="Woyke T."/>
        </authorList>
    </citation>
    <scope>NUCLEOTIDE SEQUENCE [LARGE SCALE GENOMIC DNA]</scope>
    <source>
        <strain evidence="14">ATCC 19365 / DSM 765 / NCIMB 8382 / VKM B-1628</strain>
    </source>
</reference>
<dbReference type="Pfam" id="PF01578">
    <property type="entry name" value="Cytochrom_C_asm"/>
    <property type="match status" value="1"/>
</dbReference>
<feature type="transmembrane region" description="Helical" evidence="10">
    <location>
        <begin position="117"/>
        <end position="140"/>
    </location>
</feature>
<keyword evidence="7 10" id="KW-1133">Transmembrane helix</keyword>
<feature type="transmembrane region" description="Helical" evidence="10">
    <location>
        <begin position="81"/>
        <end position="105"/>
    </location>
</feature>
<dbReference type="InterPro" id="IPR003567">
    <property type="entry name" value="Cyt_c_biogenesis"/>
</dbReference>
<dbReference type="InterPro" id="IPR032523">
    <property type="entry name" value="CcmF_C"/>
</dbReference>
<feature type="transmembrane region" description="Helical" evidence="10">
    <location>
        <begin position="278"/>
        <end position="299"/>
    </location>
</feature>
<name>G7WCC3_DESOD</name>
<gene>
    <name evidence="13" type="ordered locus">Desor_0544</name>
</gene>
<dbReference type="EMBL" id="CP003108">
    <property type="protein sequence ID" value="AET66245.1"/>
    <property type="molecule type" value="Genomic_DNA"/>
</dbReference>
<dbReference type="PRINTS" id="PR01410">
    <property type="entry name" value="CCBIOGENESIS"/>
</dbReference>
<dbReference type="STRING" id="768706.Desor_0544"/>
<dbReference type="Pfam" id="PF16327">
    <property type="entry name" value="CcmF_C"/>
    <property type="match status" value="1"/>
</dbReference>
<evidence type="ECO:0000256" key="2">
    <source>
        <dbReference type="ARBA" id="ARBA00009186"/>
    </source>
</evidence>
<keyword evidence="14" id="KW-1185">Reference proteome</keyword>
<feature type="domain" description="Cytochrome c-type biogenesis protein CcmF C-terminal" evidence="12">
    <location>
        <begin position="316"/>
        <end position="645"/>
    </location>
</feature>
<organism evidence="13 14">
    <name type="scientific">Desulfosporosinus orientis (strain ATCC 19365 / DSM 765 / NCIMB 8382 / VKM B-1628 / Singapore I)</name>
    <name type="common">Desulfotomaculum orientis</name>
    <dbReference type="NCBI Taxonomy" id="768706"/>
    <lineage>
        <taxon>Bacteria</taxon>
        <taxon>Bacillati</taxon>
        <taxon>Bacillota</taxon>
        <taxon>Clostridia</taxon>
        <taxon>Eubacteriales</taxon>
        <taxon>Desulfitobacteriaceae</taxon>
        <taxon>Desulfosporosinus</taxon>
    </lineage>
</organism>
<keyword evidence="4" id="KW-0997">Cell inner membrane</keyword>
<keyword evidence="6" id="KW-0201">Cytochrome c-type biogenesis</keyword>
<evidence type="ECO:0000256" key="7">
    <source>
        <dbReference type="ARBA" id="ARBA00022989"/>
    </source>
</evidence>
<evidence type="ECO:0000313" key="13">
    <source>
        <dbReference type="EMBL" id="AET66245.1"/>
    </source>
</evidence>
<comment type="similarity">
    <text evidence="2">Belongs to the CcmF/CycK/Ccl1/NrfE/CcsA family.</text>
</comment>
<feature type="transmembrane region" description="Helical" evidence="10">
    <location>
        <begin position="628"/>
        <end position="649"/>
    </location>
</feature>
<feature type="transmembrane region" description="Helical" evidence="10">
    <location>
        <begin position="499"/>
        <end position="521"/>
    </location>
</feature>
<keyword evidence="8 10" id="KW-0472">Membrane</keyword>
<dbReference type="Proteomes" id="UP000006346">
    <property type="component" value="Chromosome"/>
</dbReference>
<dbReference type="PANTHER" id="PTHR43653">
    <property type="entry name" value="CYTOCHROME C ASSEMBLY PROTEIN-RELATED"/>
    <property type="match status" value="1"/>
</dbReference>
<dbReference type="GO" id="GO:0005886">
    <property type="term" value="C:plasma membrane"/>
    <property type="evidence" value="ECO:0007669"/>
    <property type="project" value="UniProtKB-SubCell"/>
</dbReference>
<dbReference type="HOGENOM" id="CLU_015041_3_0_9"/>
<feature type="transmembrane region" description="Helical" evidence="10">
    <location>
        <begin position="352"/>
        <end position="376"/>
    </location>
</feature>
<dbReference type="eggNOG" id="COG1138">
    <property type="taxonomic scope" value="Bacteria"/>
</dbReference>
<proteinExistence type="inferred from homology"/>
<evidence type="ECO:0000256" key="8">
    <source>
        <dbReference type="ARBA" id="ARBA00023136"/>
    </source>
</evidence>
<evidence type="ECO:0000256" key="6">
    <source>
        <dbReference type="ARBA" id="ARBA00022748"/>
    </source>
</evidence>
<evidence type="ECO:0000256" key="1">
    <source>
        <dbReference type="ARBA" id="ARBA00004429"/>
    </source>
</evidence>
<feature type="transmembrane region" description="Helical" evidence="10">
    <location>
        <begin position="311"/>
        <end position="331"/>
    </location>
</feature>
<dbReference type="GO" id="GO:0020037">
    <property type="term" value="F:heme binding"/>
    <property type="evidence" value="ECO:0007669"/>
    <property type="project" value="InterPro"/>
</dbReference>
<feature type="transmembrane region" description="Helical" evidence="10">
    <location>
        <begin position="251"/>
        <end position="266"/>
    </location>
</feature>
<keyword evidence="3" id="KW-1003">Cell membrane</keyword>
<feature type="transmembrane region" description="Helical" evidence="10">
    <location>
        <begin position="452"/>
        <end position="471"/>
    </location>
</feature>
<dbReference type="PATRIC" id="fig|768706.3.peg.515"/>
<dbReference type="GO" id="GO:0015232">
    <property type="term" value="F:heme transmembrane transporter activity"/>
    <property type="evidence" value="ECO:0007669"/>
    <property type="project" value="InterPro"/>
</dbReference>
<comment type="subcellular location">
    <subcellularLocation>
        <location evidence="1">Cell inner membrane</location>
        <topology evidence="1">Multi-pass membrane protein</topology>
    </subcellularLocation>
</comment>
<dbReference type="PRINTS" id="PR01411">
    <property type="entry name" value="CCMFBIOGNSIS"/>
</dbReference>
<feature type="transmembrane region" description="Helical" evidence="10">
    <location>
        <begin position="427"/>
        <end position="446"/>
    </location>
</feature>
<feature type="domain" description="Cytochrome c assembly protein" evidence="11">
    <location>
        <begin position="89"/>
        <end position="297"/>
    </location>
</feature>
<feature type="transmembrane region" description="Helical" evidence="10">
    <location>
        <begin position="172"/>
        <end position="191"/>
    </location>
</feature>
<dbReference type="InterPro" id="IPR002541">
    <property type="entry name" value="Cyt_c_assembly"/>
</dbReference>